<comment type="caution">
    <text evidence="3">The sequence shown here is derived from an EMBL/GenBank/DDBJ whole genome shotgun (WGS) entry which is preliminary data.</text>
</comment>
<feature type="chain" id="PRO_5040946718" description="Bulb-type lectin domain-containing protein" evidence="1">
    <location>
        <begin position="31"/>
        <end position="151"/>
    </location>
</feature>
<dbReference type="RefSeq" id="WP_257920219.1">
    <property type="nucleotide sequence ID" value="NZ_JAMXQV010000005.1"/>
</dbReference>
<dbReference type="InterPro" id="IPR036426">
    <property type="entry name" value="Bulb-type_lectin_dom_sf"/>
</dbReference>
<evidence type="ECO:0000259" key="2">
    <source>
        <dbReference type="PROSITE" id="PS50927"/>
    </source>
</evidence>
<dbReference type="SUPFAM" id="SSF51110">
    <property type="entry name" value="alpha-D-mannose-specific plant lectins"/>
    <property type="match status" value="1"/>
</dbReference>
<dbReference type="Proteomes" id="UP001144096">
    <property type="component" value="Unassembled WGS sequence"/>
</dbReference>
<keyword evidence="4" id="KW-1185">Reference proteome</keyword>
<proteinExistence type="predicted"/>
<accession>A0A9X2N9Q4</accession>
<feature type="signal peptide" evidence="1">
    <location>
        <begin position="1"/>
        <end position="30"/>
    </location>
</feature>
<feature type="domain" description="Bulb-type lectin" evidence="2">
    <location>
        <begin position="40"/>
        <end position="151"/>
    </location>
</feature>
<sequence length="151" mass="16071">MRKTLITRMTAIAALCALLMTPLTTATANAAPARPATYHGHSLFRGDVLGPDDYLDSAGGNFILRMQTDGNLVEYWPGAGWKVCWASNTNGWPGSYATYQGDGNFVVYTSGGEPLWASNTVGGGGSTVDISESLRDYGSLYVGFTSIHYAC</sequence>
<evidence type="ECO:0000313" key="3">
    <source>
        <dbReference type="EMBL" id="MCR6483583.1"/>
    </source>
</evidence>
<organism evidence="3 4">
    <name type="scientific">Amycolatopsis iheyensis</name>
    <dbReference type="NCBI Taxonomy" id="2945988"/>
    <lineage>
        <taxon>Bacteria</taxon>
        <taxon>Bacillati</taxon>
        <taxon>Actinomycetota</taxon>
        <taxon>Actinomycetes</taxon>
        <taxon>Pseudonocardiales</taxon>
        <taxon>Pseudonocardiaceae</taxon>
        <taxon>Amycolatopsis</taxon>
    </lineage>
</organism>
<reference evidence="3" key="1">
    <citation type="submission" date="2022-06" db="EMBL/GenBank/DDBJ databases">
        <title>Amycolatopsis iheyaensis sp. nov., a new species of the genus Amycolatopsis isolated from soil in Iheya island, Japan.</title>
        <authorList>
            <person name="Ngamcharungchit C."/>
            <person name="Kanto H."/>
            <person name="Take A."/>
            <person name="Intra B."/>
            <person name="Matsumoto A."/>
            <person name="Panbangred W."/>
            <person name="Inahashi Y."/>
        </authorList>
    </citation>
    <scope>NUCLEOTIDE SEQUENCE</scope>
    <source>
        <strain evidence="3">OK19-0408</strain>
    </source>
</reference>
<dbReference type="AlphaFoldDB" id="A0A9X2N9Q4"/>
<dbReference type="Gene3D" id="2.90.10.30">
    <property type="match status" value="1"/>
</dbReference>
<gene>
    <name evidence="3" type="ORF">M8542_12225</name>
</gene>
<dbReference type="EMBL" id="JAMXQV010000005">
    <property type="protein sequence ID" value="MCR6483583.1"/>
    <property type="molecule type" value="Genomic_DNA"/>
</dbReference>
<dbReference type="PROSITE" id="PS50927">
    <property type="entry name" value="BULB_LECTIN"/>
    <property type="match status" value="1"/>
</dbReference>
<name>A0A9X2N9Q4_9PSEU</name>
<dbReference type="SMART" id="SM00108">
    <property type="entry name" value="B_lectin"/>
    <property type="match status" value="1"/>
</dbReference>
<evidence type="ECO:0000313" key="4">
    <source>
        <dbReference type="Proteomes" id="UP001144096"/>
    </source>
</evidence>
<keyword evidence="1" id="KW-0732">Signal</keyword>
<evidence type="ECO:0000256" key="1">
    <source>
        <dbReference type="SAM" id="SignalP"/>
    </source>
</evidence>
<protein>
    <recommendedName>
        <fullName evidence="2">Bulb-type lectin domain-containing protein</fullName>
    </recommendedName>
</protein>
<dbReference type="InterPro" id="IPR001480">
    <property type="entry name" value="Bulb-type_lectin_dom"/>
</dbReference>